<proteinExistence type="predicted"/>
<protein>
    <submittedName>
        <fullName evidence="2">Uncharacterized protein</fullName>
    </submittedName>
</protein>
<evidence type="ECO:0000313" key="3">
    <source>
        <dbReference type="Proteomes" id="UP001054252"/>
    </source>
</evidence>
<feature type="region of interest" description="Disordered" evidence="1">
    <location>
        <begin position="1"/>
        <end position="25"/>
    </location>
</feature>
<reference evidence="2 3" key="1">
    <citation type="journal article" date="2021" name="Commun. Biol.">
        <title>The genome of Shorea leprosula (Dipterocarpaceae) highlights the ecological relevance of drought in aseasonal tropical rainforests.</title>
        <authorList>
            <person name="Ng K.K.S."/>
            <person name="Kobayashi M.J."/>
            <person name="Fawcett J.A."/>
            <person name="Hatakeyama M."/>
            <person name="Paape T."/>
            <person name="Ng C.H."/>
            <person name="Ang C.C."/>
            <person name="Tnah L.H."/>
            <person name="Lee C.T."/>
            <person name="Nishiyama T."/>
            <person name="Sese J."/>
            <person name="O'Brien M.J."/>
            <person name="Copetti D."/>
            <person name="Mohd Noor M.I."/>
            <person name="Ong R.C."/>
            <person name="Putra M."/>
            <person name="Sireger I.Z."/>
            <person name="Indrioko S."/>
            <person name="Kosugi Y."/>
            <person name="Izuno A."/>
            <person name="Isagi Y."/>
            <person name="Lee S.L."/>
            <person name="Shimizu K.K."/>
        </authorList>
    </citation>
    <scope>NUCLEOTIDE SEQUENCE [LARGE SCALE GENOMIC DNA]</scope>
    <source>
        <strain evidence="2">214</strain>
    </source>
</reference>
<accession>A0AAV5IYR5</accession>
<evidence type="ECO:0000313" key="2">
    <source>
        <dbReference type="EMBL" id="GKV03785.1"/>
    </source>
</evidence>
<organism evidence="2 3">
    <name type="scientific">Rubroshorea leprosula</name>
    <dbReference type="NCBI Taxonomy" id="152421"/>
    <lineage>
        <taxon>Eukaryota</taxon>
        <taxon>Viridiplantae</taxon>
        <taxon>Streptophyta</taxon>
        <taxon>Embryophyta</taxon>
        <taxon>Tracheophyta</taxon>
        <taxon>Spermatophyta</taxon>
        <taxon>Magnoliopsida</taxon>
        <taxon>eudicotyledons</taxon>
        <taxon>Gunneridae</taxon>
        <taxon>Pentapetalae</taxon>
        <taxon>rosids</taxon>
        <taxon>malvids</taxon>
        <taxon>Malvales</taxon>
        <taxon>Dipterocarpaceae</taxon>
        <taxon>Rubroshorea</taxon>
    </lineage>
</organism>
<sequence length="83" mass="9692">MASTKVTRRGRPRETGTLRRKRKTLKRMEAKVAAMRREMNRVRMETADEVAAMEEMRMELDHQFDVMLLVSAVDSLSNIILQL</sequence>
<gene>
    <name evidence="2" type="ORF">SLEP1_g16031</name>
</gene>
<feature type="compositionally biased region" description="Basic residues" evidence="1">
    <location>
        <begin position="1"/>
        <end position="11"/>
    </location>
</feature>
<name>A0AAV5IYR5_9ROSI</name>
<dbReference type="EMBL" id="BPVZ01000020">
    <property type="protein sequence ID" value="GKV03785.1"/>
    <property type="molecule type" value="Genomic_DNA"/>
</dbReference>
<dbReference type="AlphaFoldDB" id="A0AAV5IYR5"/>
<comment type="caution">
    <text evidence="2">The sequence shown here is derived from an EMBL/GenBank/DDBJ whole genome shotgun (WGS) entry which is preliminary data.</text>
</comment>
<evidence type="ECO:0000256" key="1">
    <source>
        <dbReference type="SAM" id="MobiDB-lite"/>
    </source>
</evidence>
<dbReference type="Proteomes" id="UP001054252">
    <property type="component" value="Unassembled WGS sequence"/>
</dbReference>
<keyword evidence="3" id="KW-1185">Reference proteome</keyword>